<name>A0AAW1K0D0_POPJA</name>
<dbReference type="Proteomes" id="UP001458880">
    <property type="component" value="Unassembled WGS sequence"/>
</dbReference>
<evidence type="ECO:0000313" key="3">
    <source>
        <dbReference type="Proteomes" id="UP001458880"/>
    </source>
</evidence>
<feature type="compositionally biased region" description="Basic and acidic residues" evidence="1">
    <location>
        <begin position="60"/>
        <end position="74"/>
    </location>
</feature>
<dbReference type="AlphaFoldDB" id="A0AAW1K0D0"/>
<feature type="compositionally biased region" description="Polar residues" evidence="1">
    <location>
        <begin position="75"/>
        <end position="85"/>
    </location>
</feature>
<dbReference type="EMBL" id="JASPKY010000280">
    <property type="protein sequence ID" value="KAK9711416.1"/>
    <property type="molecule type" value="Genomic_DNA"/>
</dbReference>
<feature type="region of interest" description="Disordered" evidence="1">
    <location>
        <begin position="49"/>
        <end position="105"/>
    </location>
</feature>
<accession>A0AAW1K0D0</accession>
<comment type="caution">
    <text evidence="2">The sequence shown here is derived from an EMBL/GenBank/DDBJ whole genome shotgun (WGS) entry which is preliminary data.</text>
</comment>
<reference evidence="2 3" key="1">
    <citation type="journal article" date="2024" name="BMC Genomics">
        <title>De novo assembly and annotation of Popillia japonica's genome with initial clues to its potential as an invasive pest.</title>
        <authorList>
            <person name="Cucini C."/>
            <person name="Boschi S."/>
            <person name="Funari R."/>
            <person name="Cardaioli E."/>
            <person name="Iannotti N."/>
            <person name="Marturano G."/>
            <person name="Paoli F."/>
            <person name="Bruttini M."/>
            <person name="Carapelli A."/>
            <person name="Frati F."/>
            <person name="Nardi F."/>
        </authorList>
    </citation>
    <scope>NUCLEOTIDE SEQUENCE [LARGE SCALE GENOMIC DNA]</scope>
    <source>
        <strain evidence="2">DMR45628</strain>
    </source>
</reference>
<keyword evidence="3" id="KW-1185">Reference proteome</keyword>
<proteinExistence type="predicted"/>
<gene>
    <name evidence="2" type="ORF">QE152_g25460</name>
</gene>
<sequence length="105" mass="12385">MSKTCKTVENLRDKVREKSTQVKRKQSKIEETNMSKTCKTVENLRDKVREKSTQVKRKQSKIEETPKQLKKVESSPENVQNSMTGHNIDRNRKKTQRSRKKGRII</sequence>
<evidence type="ECO:0000313" key="2">
    <source>
        <dbReference type="EMBL" id="KAK9711416.1"/>
    </source>
</evidence>
<organism evidence="2 3">
    <name type="scientific">Popillia japonica</name>
    <name type="common">Japanese beetle</name>
    <dbReference type="NCBI Taxonomy" id="7064"/>
    <lineage>
        <taxon>Eukaryota</taxon>
        <taxon>Metazoa</taxon>
        <taxon>Ecdysozoa</taxon>
        <taxon>Arthropoda</taxon>
        <taxon>Hexapoda</taxon>
        <taxon>Insecta</taxon>
        <taxon>Pterygota</taxon>
        <taxon>Neoptera</taxon>
        <taxon>Endopterygota</taxon>
        <taxon>Coleoptera</taxon>
        <taxon>Polyphaga</taxon>
        <taxon>Scarabaeiformia</taxon>
        <taxon>Scarabaeidae</taxon>
        <taxon>Rutelinae</taxon>
        <taxon>Popillia</taxon>
    </lineage>
</organism>
<protein>
    <submittedName>
        <fullName evidence="2">Uncharacterized protein</fullName>
    </submittedName>
</protein>
<evidence type="ECO:0000256" key="1">
    <source>
        <dbReference type="SAM" id="MobiDB-lite"/>
    </source>
</evidence>
<feature type="compositionally biased region" description="Basic residues" evidence="1">
    <location>
        <begin position="91"/>
        <end position="105"/>
    </location>
</feature>